<dbReference type="EMBL" id="AMZH03032745">
    <property type="protein sequence ID" value="RRT32295.1"/>
    <property type="molecule type" value="Genomic_DNA"/>
</dbReference>
<accession>A0A426WYC6</accession>
<feature type="non-terminal residue" evidence="2">
    <location>
        <position position="66"/>
    </location>
</feature>
<dbReference type="AlphaFoldDB" id="A0A426WYC6"/>
<evidence type="ECO:0000256" key="1">
    <source>
        <dbReference type="SAM" id="MobiDB-lite"/>
    </source>
</evidence>
<feature type="region of interest" description="Disordered" evidence="1">
    <location>
        <begin position="1"/>
        <end position="23"/>
    </location>
</feature>
<protein>
    <submittedName>
        <fullName evidence="2">Uncharacterized protein</fullName>
    </submittedName>
</protein>
<dbReference type="Proteomes" id="UP000287651">
    <property type="component" value="Unassembled WGS sequence"/>
</dbReference>
<proteinExistence type="predicted"/>
<gene>
    <name evidence="2" type="ORF">B296_00038766</name>
</gene>
<feature type="region of interest" description="Disordered" evidence="1">
    <location>
        <begin position="47"/>
        <end position="66"/>
    </location>
</feature>
<comment type="caution">
    <text evidence="2">The sequence shown here is derived from an EMBL/GenBank/DDBJ whole genome shotgun (WGS) entry which is preliminary data.</text>
</comment>
<evidence type="ECO:0000313" key="3">
    <source>
        <dbReference type="Proteomes" id="UP000287651"/>
    </source>
</evidence>
<organism evidence="2 3">
    <name type="scientific">Ensete ventricosum</name>
    <name type="common">Abyssinian banana</name>
    <name type="synonym">Musa ensete</name>
    <dbReference type="NCBI Taxonomy" id="4639"/>
    <lineage>
        <taxon>Eukaryota</taxon>
        <taxon>Viridiplantae</taxon>
        <taxon>Streptophyta</taxon>
        <taxon>Embryophyta</taxon>
        <taxon>Tracheophyta</taxon>
        <taxon>Spermatophyta</taxon>
        <taxon>Magnoliopsida</taxon>
        <taxon>Liliopsida</taxon>
        <taxon>Zingiberales</taxon>
        <taxon>Musaceae</taxon>
        <taxon>Ensete</taxon>
    </lineage>
</organism>
<evidence type="ECO:0000313" key="2">
    <source>
        <dbReference type="EMBL" id="RRT32295.1"/>
    </source>
</evidence>
<sequence>MARAAANRRDHPRAWLAPAGEAPPSGMVLVRKGGTCKHSARRSCHLRGYGARPPTRAMTPAIKGAA</sequence>
<reference evidence="2 3" key="1">
    <citation type="journal article" date="2014" name="Agronomy (Basel)">
        <title>A Draft Genome Sequence for Ensete ventricosum, the Drought-Tolerant Tree Against Hunger.</title>
        <authorList>
            <person name="Harrison J."/>
            <person name="Moore K.A."/>
            <person name="Paszkiewicz K."/>
            <person name="Jones T."/>
            <person name="Grant M."/>
            <person name="Ambacheew D."/>
            <person name="Muzemil S."/>
            <person name="Studholme D.J."/>
        </authorList>
    </citation>
    <scope>NUCLEOTIDE SEQUENCE [LARGE SCALE GENOMIC DNA]</scope>
</reference>
<name>A0A426WYC6_ENSVE</name>